<dbReference type="InterPro" id="IPR036570">
    <property type="entry name" value="HORMA_dom_sf"/>
</dbReference>
<feature type="transmembrane region" description="Helical" evidence="8">
    <location>
        <begin position="636"/>
        <end position="656"/>
    </location>
</feature>
<comment type="subcellular location">
    <subcellularLocation>
        <location evidence="2">Chromosome</location>
    </subcellularLocation>
    <subcellularLocation>
        <location evidence="1">Nucleus</location>
    </subcellularLocation>
</comment>
<evidence type="ECO:0000313" key="11">
    <source>
        <dbReference type="Proteomes" id="UP000836841"/>
    </source>
</evidence>
<dbReference type="InterPro" id="IPR003511">
    <property type="entry name" value="HORMA_dom"/>
</dbReference>
<protein>
    <recommendedName>
        <fullName evidence="9">HORMA domain-containing protein</fullName>
    </recommendedName>
</protein>
<dbReference type="InterPro" id="IPR015943">
    <property type="entry name" value="WD40/YVTN_repeat-like_dom_sf"/>
</dbReference>
<name>A0AAU9RV87_THLAR</name>
<evidence type="ECO:0000259" key="9">
    <source>
        <dbReference type="PROSITE" id="PS50815"/>
    </source>
</evidence>
<organism evidence="10 11">
    <name type="scientific">Thlaspi arvense</name>
    <name type="common">Field penny-cress</name>
    <dbReference type="NCBI Taxonomy" id="13288"/>
    <lineage>
        <taxon>Eukaryota</taxon>
        <taxon>Viridiplantae</taxon>
        <taxon>Streptophyta</taxon>
        <taxon>Embryophyta</taxon>
        <taxon>Tracheophyta</taxon>
        <taxon>Spermatophyta</taxon>
        <taxon>Magnoliopsida</taxon>
        <taxon>eudicotyledons</taxon>
        <taxon>Gunneridae</taxon>
        <taxon>Pentapetalae</taxon>
        <taxon>rosids</taxon>
        <taxon>malvids</taxon>
        <taxon>Brassicales</taxon>
        <taxon>Brassicaceae</taxon>
        <taxon>Thlaspideae</taxon>
        <taxon>Thlaspi</taxon>
    </lineage>
</organism>
<dbReference type="Gene3D" id="2.130.10.10">
    <property type="entry name" value="YVTN repeat-like/Quinoprotein amine dehydrogenase"/>
    <property type="match status" value="1"/>
</dbReference>
<dbReference type="GO" id="GO:0005694">
    <property type="term" value="C:chromosome"/>
    <property type="evidence" value="ECO:0007669"/>
    <property type="project" value="UniProtKB-SubCell"/>
</dbReference>
<keyword evidence="8" id="KW-1133">Transmembrane helix</keyword>
<proteinExistence type="predicted"/>
<gene>
    <name evidence="10" type="ORF">TAV2_LOCUS9317</name>
</gene>
<evidence type="ECO:0000256" key="2">
    <source>
        <dbReference type="ARBA" id="ARBA00004286"/>
    </source>
</evidence>
<feature type="coiled-coil region" evidence="6">
    <location>
        <begin position="679"/>
        <end position="713"/>
    </location>
</feature>
<dbReference type="Gene3D" id="3.30.900.10">
    <property type="entry name" value="HORMA domain"/>
    <property type="match status" value="1"/>
</dbReference>
<evidence type="ECO:0000256" key="8">
    <source>
        <dbReference type="SAM" id="Phobius"/>
    </source>
</evidence>
<dbReference type="EMBL" id="OU466859">
    <property type="protein sequence ID" value="CAH2051244.1"/>
    <property type="molecule type" value="Genomic_DNA"/>
</dbReference>
<evidence type="ECO:0000256" key="7">
    <source>
        <dbReference type="SAM" id="MobiDB-lite"/>
    </source>
</evidence>
<dbReference type="SUPFAM" id="SSF56019">
    <property type="entry name" value="The spindle assembly checkpoint protein mad2"/>
    <property type="match status" value="1"/>
</dbReference>
<dbReference type="GO" id="GO:0051321">
    <property type="term" value="P:meiotic cell cycle"/>
    <property type="evidence" value="ECO:0007669"/>
    <property type="project" value="UniProtKB-KW"/>
</dbReference>
<reference evidence="10 11" key="1">
    <citation type="submission" date="2022-03" db="EMBL/GenBank/DDBJ databases">
        <authorList>
            <person name="Nunn A."/>
            <person name="Chopra R."/>
            <person name="Nunn A."/>
            <person name="Contreras Garrido A."/>
        </authorList>
    </citation>
    <scope>NUCLEOTIDE SEQUENCE [LARGE SCALE GENOMIC DNA]</scope>
</reference>
<keyword evidence="5" id="KW-0469">Meiosis</keyword>
<keyword evidence="11" id="KW-1185">Reference proteome</keyword>
<keyword evidence="3" id="KW-0158">Chromosome</keyword>
<dbReference type="Pfam" id="PF02301">
    <property type="entry name" value="HORMA"/>
    <property type="match status" value="1"/>
</dbReference>
<keyword evidence="6" id="KW-0175">Coiled coil</keyword>
<keyword evidence="8" id="KW-0812">Transmembrane</keyword>
<keyword evidence="8" id="KW-0472">Membrane</keyword>
<dbReference type="InterPro" id="IPR051294">
    <property type="entry name" value="HORMA_MeioticProgression"/>
</dbReference>
<evidence type="ECO:0000256" key="6">
    <source>
        <dbReference type="SAM" id="Coils"/>
    </source>
</evidence>
<dbReference type="PROSITE" id="PS50815">
    <property type="entry name" value="HORMA"/>
    <property type="match status" value="1"/>
</dbReference>
<dbReference type="GO" id="GO:0005634">
    <property type="term" value="C:nucleus"/>
    <property type="evidence" value="ECO:0007669"/>
    <property type="project" value="UniProtKB-SubCell"/>
</dbReference>
<accession>A0AAU9RV87</accession>
<feature type="domain" description="HORMA" evidence="9">
    <location>
        <begin position="205"/>
        <end position="425"/>
    </location>
</feature>
<evidence type="ECO:0000256" key="5">
    <source>
        <dbReference type="ARBA" id="ARBA00023254"/>
    </source>
</evidence>
<evidence type="ECO:0000313" key="10">
    <source>
        <dbReference type="EMBL" id="CAH2051244.1"/>
    </source>
</evidence>
<feature type="region of interest" description="Disordered" evidence="7">
    <location>
        <begin position="1"/>
        <end position="29"/>
    </location>
</feature>
<keyword evidence="4" id="KW-0539">Nucleus</keyword>
<evidence type="ECO:0000256" key="1">
    <source>
        <dbReference type="ARBA" id="ARBA00004123"/>
    </source>
</evidence>
<feature type="compositionally biased region" description="Basic residues" evidence="7">
    <location>
        <begin position="1"/>
        <end position="18"/>
    </location>
</feature>
<dbReference type="PANTHER" id="PTHR48225:SF7">
    <property type="entry name" value="MEIOSIS-SPECIFIC PROTEIN HOP1"/>
    <property type="match status" value="1"/>
</dbReference>
<sequence length="728" mass="81597">MVRGLNPKKARRKNKKKRDASSSSMPARVWKPGVDKLEDGEELQCDPSAYGFHVGRPCLSSCLSLTFPKTAVNGEKMMTVNGLLAMDVLINRILAMPQNSHICVSWADSGHVQVWDMSSHLNALAESETEGKDGTSPVHNQAPSVNFSGHRNEGYAAIDWSPATAGRLLSVGFICGSCVEDLHSGVQLKLLCLRPNSEESEITEQESLLLTRDLLRAAIFNISYVRGLFPEMYFSDKSALAFERDIGVNNLMPMDAESRRLIDWMEKGVYHALKRKYLKTLMFCICESETSNGKIIEEYTFSFGYSDSDSQSVMMNINRTGNAKHGATLNSTAADITPNQMRSSASKMVSTLGQLMKTLGKMPDERAIVMKLQYHNAVAPPDYEPPLFRACAQEEAQYARTDNPLTLRKEVGNVNSKHLVLTLKVKSVLDPCGDKNVDMKVDDDKSTAPDSLVEPSTLGTLTEKRDDADGEVDKDDTQLARVKDWIHSRHHDTLTLTDVLSNFPDISLVRSSEIMDKLEIDGVVTKKGKEKFLFIFSLFADLLGKKMSSQWKPRSTIIDSPSESIRRHVVAIGSENIFHRLLNLNDPYASTFTSVVSYTQRKKATLMTWMLRRPSEFSFLRSFTKKTAARSAANTAATFSVFAVITFFVAGSDLFYSRKGKKKRDAELAGLRDQFTESLMVAHKENSLLKKRNEDLEERVKENAHENSLLKKRVSLLEKKKSWFSGWF</sequence>
<dbReference type="AlphaFoldDB" id="A0AAU9RV87"/>
<dbReference type="Proteomes" id="UP000836841">
    <property type="component" value="Chromosome 3"/>
</dbReference>
<evidence type="ECO:0000256" key="3">
    <source>
        <dbReference type="ARBA" id="ARBA00022454"/>
    </source>
</evidence>
<dbReference type="PANTHER" id="PTHR48225">
    <property type="entry name" value="HORMA DOMAIN-CONTAINING PROTEIN 1"/>
    <property type="match status" value="1"/>
</dbReference>
<evidence type="ECO:0000256" key="4">
    <source>
        <dbReference type="ARBA" id="ARBA00023242"/>
    </source>
</evidence>